<sequence>MMQFPYKNMYKHLDSVYNKMCLISDCSVDIDALSNCKFAINKGKDCFLILHLAKCEPYIIGRRIYSNYIYILNSSGDLTLVHSNFNYQFIFDRDSFVPLIDFKFGTLIMTNLKRYYKENIDLINNKSQYFYNLLLNYFDDNYNSRKNFCISWIFDINNYEWLELNSDKYVVIKFLCDSSQIYICKLCDIHYINDGTIQIGNIIVLRKYSHKKSYYFECEIYHKDTYPLSLRIKSISYLSFIDIDDNLLFEIDNLRKIGDYHHLLITE</sequence>
<evidence type="ECO:0000313" key="1">
    <source>
        <dbReference type="EMBL" id="MBO8427249.1"/>
    </source>
</evidence>
<reference evidence="1" key="2">
    <citation type="journal article" date="2021" name="PeerJ">
        <title>Extensive microbial diversity within the chicken gut microbiome revealed by metagenomics and culture.</title>
        <authorList>
            <person name="Gilroy R."/>
            <person name="Ravi A."/>
            <person name="Getino M."/>
            <person name="Pursley I."/>
            <person name="Horton D.L."/>
            <person name="Alikhan N.F."/>
            <person name="Baker D."/>
            <person name="Gharbi K."/>
            <person name="Hall N."/>
            <person name="Watson M."/>
            <person name="Adriaenssens E.M."/>
            <person name="Foster-Nyarko E."/>
            <person name="Jarju S."/>
            <person name="Secka A."/>
            <person name="Antonio M."/>
            <person name="Oren A."/>
            <person name="Chaudhuri R.R."/>
            <person name="La Ragione R."/>
            <person name="Hildebrand F."/>
            <person name="Pallen M.J."/>
        </authorList>
    </citation>
    <scope>NUCLEOTIDE SEQUENCE</scope>
    <source>
        <strain evidence="1">11159</strain>
    </source>
</reference>
<organism evidence="1 2">
    <name type="scientific">Candidatus Onthovivens merdipullorum</name>
    <dbReference type="NCBI Taxonomy" id="2840889"/>
    <lineage>
        <taxon>Bacteria</taxon>
        <taxon>Bacillati</taxon>
        <taxon>Bacillota</taxon>
        <taxon>Bacilli</taxon>
        <taxon>Bacillales</taxon>
        <taxon>Candidatus Onthovivens</taxon>
    </lineage>
</organism>
<gene>
    <name evidence="1" type="ORF">IAC58_01655</name>
</gene>
<dbReference type="AlphaFoldDB" id="A0A9D9GWE1"/>
<reference evidence="1" key="1">
    <citation type="submission" date="2020-10" db="EMBL/GenBank/DDBJ databases">
        <authorList>
            <person name="Gilroy R."/>
        </authorList>
    </citation>
    <scope>NUCLEOTIDE SEQUENCE</scope>
    <source>
        <strain evidence="1">11159</strain>
    </source>
</reference>
<evidence type="ECO:0000313" key="2">
    <source>
        <dbReference type="Proteomes" id="UP000823613"/>
    </source>
</evidence>
<accession>A0A9D9GWE1</accession>
<name>A0A9D9GWE1_9BACL</name>
<dbReference type="EMBL" id="JADIMY010000032">
    <property type="protein sequence ID" value="MBO8427249.1"/>
    <property type="molecule type" value="Genomic_DNA"/>
</dbReference>
<dbReference type="Proteomes" id="UP000823613">
    <property type="component" value="Unassembled WGS sequence"/>
</dbReference>
<proteinExistence type="predicted"/>
<comment type="caution">
    <text evidence="1">The sequence shown here is derived from an EMBL/GenBank/DDBJ whole genome shotgun (WGS) entry which is preliminary data.</text>
</comment>
<protein>
    <submittedName>
        <fullName evidence="1">Uncharacterized protein</fullName>
    </submittedName>
</protein>